<feature type="region of interest" description="Disordered" evidence="1">
    <location>
        <begin position="33"/>
        <end position="55"/>
    </location>
</feature>
<accession>A0A4C1VD54</accession>
<gene>
    <name evidence="2" type="ORF">EVAR_8374_1</name>
</gene>
<keyword evidence="3" id="KW-1185">Reference proteome</keyword>
<protein>
    <submittedName>
        <fullName evidence="2">Uncharacterized protein</fullName>
    </submittedName>
</protein>
<sequence>MLCAGAAVMRTKSIIDHGERCLYHKAPYPAPLDGTPPTRLPQLSQIEPSSCPGRNTYRMRAHVARASKPVIARTRGLYGASVTCNNKLVERAQTRDLNSVANG</sequence>
<dbReference type="Proteomes" id="UP000299102">
    <property type="component" value="Unassembled WGS sequence"/>
</dbReference>
<comment type="caution">
    <text evidence="2">The sequence shown here is derived from an EMBL/GenBank/DDBJ whole genome shotgun (WGS) entry which is preliminary data.</text>
</comment>
<evidence type="ECO:0000256" key="1">
    <source>
        <dbReference type="SAM" id="MobiDB-lite"/>
    </source>
</evidence>
<organism evidence="2 3">
    <name type="scientific">Eumeta variegata</name>
    <name type="common">Bagworm moth</name>
    <name type="synonym">Eumeta japonica</name>
    <dbReference type="NCBI Taxonomy" id="151549"/>
    <lineage>
        <taxon>Eukaryota</taxon>
        <taxon>Metazoa</taxon>
        <taxon>Ecdysozoa</taxon>
        <taxon>Arthropoda</taxon>
        <taxon>Hexapoda</taxon>
        <taxon>Insecta</taxon>
        <taxon>Pterygota</taxon>
        <taxon>Neoptera</taxon>
        <taxon>Endopterygota</taxon>
        <taxon>Lepidoptera</taxon>
        <taxon>Glossata</taxon>
        <taxon>Ditrysia</taxon>
        <taxon>Tineoidea</taxon>
        <taxon>Psychidae</taxon>
        <taxon>Oiketicinae</taxon>
        <taxon>Eumeta</taxon>
    </lineage>
</organism>
<evidence type="ECO:0000313" key="3">
    <source>
        <dbReference type="Proteomes" id="UP000299102"/>
    </source>
</evidence>
<dbReference type="EMBL" id="BGZK01000319">
    <property type="protein sequence ID" value="GBP36539.1"/>
    <property type="molecule type" value="Genomic_DNA"/>
</dbReference>
<reference evidence="2 3" key="1">
    <citation type="journal article" date="2019" name="Commun. Biol.">
        <title>The bagworm genome reveals a unique fibroin gene that provides high tensile strength.</title>
        <authorList>
            <person name="Kono N."/>
            <person name="Nakamura H."/>
            <person name="Ohtoshi R."/>
            <person name="Tomita M."/>
            <person name="Numata K."/>
            <person name="Arakawa K."/>
        </authorList>
    </citation>
    <scope>NUCLEOTIDE SEQUENCE [LARGE SCALE GENOMIC DNA]</scope>
</reference>
<dbReference type="AlphaFoldDB" id="A0A4C1VD54"/>
<name>A0A4C1VD54_EUMVA</name>
<evidence type="ECO:0000313" key="2">
    <source>
        <dbReference type="EMBL" id="GBP36539.1"/>
    </source>
</evidence>
<proteinExistence type="predicted"/>